<keyword evidence="5 12" id="KW-0547">Nucleotide-binding</keyword>
<dbReference type="PANTHER" id="PTHR24056:SF546">
    <property type="entry name" value="CYCLIN-DEPENDENT KINASE 12"/>
    <property type="match status" value="1"/>
</dbReference>
<comment type="catalytic activity">
    <reaction evidence="10">
        <text>L-seryl-[protein] + ATP = O-phospho-L-seryl-[protein] + ADP + H(+)</text>
        <dbReference type="Rhea" id="RHEA:17989"/>
        <dbReference type="Rhea" id="RHEA-COMP:9863"/>
        <dbReference type="Rhea" id="RHEA-COMP:11604"/>
        <dbReference type="ChEBI" id="CHEBI:15378"/>
        <dbReference type="ChEBI" id="CHEBI:29999"/>
        <dbReference type="ChEBI" id="CHEBI:30616"/>
        <dbReference type="ChEBI" id="CHEBI:83421"/>
        <dbReference type="ChEBI" id="CHEBI:456216"/>
        <dbReference type="EC" id="2.7.11.22"/>
    </reaction>
</comment>
<evidence type="ECO:0000256" key="2">
    <source>
        <dbReference type="ARBA" id="ARBA00006485"/>
    </source>
</evidence>
<dbReference type="KEGG" id="lgi:LOTGIDRAFT_139146"/>
<dbReference type="SMART" id="SM00220">
    <property type="entry name" value="S_TKc"/>
    <property type="match status" value="1"/>
</dbReference>
<dbReference type="FunFam" id="3.30.200.20:FF:000074">
    <property type="entry name" value="cyclin-dependent kinase 12 isoform X2"/>
    <property type="match status" value="1"/>
</dbReference>
<sequence>MCLNRKYNNKGDWGERSVDVFKILEIIGEGTYGQVYKARDTYTDDFVALKKVRLENEKEGFPITAVREIKILRQLNHPNIVNLKEIVTDKQDAQDFKKDKGAFYLVFEYMDHDLMGLLESGLVTFREENIASFMKQLLDGLFYCHTMNFLHRDIKCSNILLNNKGQIKLADLGLARYYDAEDKDRLYTNKVITLWYRPPELLLGEERYGPAIDVWSLGCILGELFTRKPIFQANQEFPQLELISKTCGSPCPANWPDVIKLPLFHTFKPKRQYRRRLREEFAFLMPKPALDLMDRMLDLDPSKRCTAKEGLISPWLRDVKPESIPPPDLPKDQDCHELWCKNRKKLIREAQKRGDNSYLLSPTRTASVSSAQSRSYSSHGGDHPYKNYC</sequence>
<dbReference type="RefSeq" id="XP_009047555.1">
    <property type="nucleotide sequence ID" value="XM_009049307.1"/>
</dbReference>
<comment type="similarity">
    <text evidence="2">Belongs to the protein kinase superfamily. CMGC Ser/Thr protein kinase family. CDC2/CDKX subfamily.</text>
</comment>
<feature type="domain" description="Protein kinase" evidence="15">
    <location>
        <begin position="21"/>
        <end position="316"/>
    </location>
</feature>
<dbReference type="OrthoDB" id="28397at2759"/>
<gene>
    <name evidence="16" type="ORF">LOTGIDRAFT_139146</name>
</gene>
<dbReference type="OMA" id="EPSHEFQ"/>
<proteinExistence type="inferred from homology"/>
<evidence type="ECO:0000256" key="1">
    <source>
        <dbReference type="ARBA" id="ARBA00004123"/>
    </source>
</evidence>
<keyword evidence="8" id="KW-0539">Nucleus</keyword>
<dbReference type="FunFam" id="1.10.510.10:FF:000415">
    <property type="entry name" value="CMGC/CDK/CRK7 protein kinase, variant"/>
    <property type="match status" value="1"/>
</dbReference>
<dbReference type="InterPro" id="IPR008271">
    <property type="entry name" value="Ser/Thr_kinase_AS"/>
</dbReference>
<dbReference type="Proteomes" id="UP000030746">
    <property type="component" value="Unassembled WGS sequence"/>
</dbReference>
<evidence type="ECO:0000256" key="12">
    <source>
        <dbReference type="PROSITE-ProRule" id="PRU10141"/>
    </source>
</evidence>
<evidence type="ECO:0000256" key="10">
    <source>
        <dbReference type="ARBA" id="ARBA00048367"/>
    </source>
</evidence>
<feature type="binding site" evidence="12">
    <location>
        <position position="50"/>
    </location>
    <ligand>
        <name>ATP</name>
        <dbReference type="ChEBI" id="CHEBI:30616"/>
    </ligand>
</feature>
<evidence type="ECO:0000256" key="3">
    <source>
        <dbReference type="ARBA" id="ARBA00022527"/>
    </source>
</evidence>
<dbReference type="EMBL" id="KB200385">
    <property type="protein sequence ID" value="ESP01781.1"/>
    <property type="molecule type" value="Genomic_DNA"/>
</dbReference>
<comment type="catalytic activity">
    <reaction evidence="9">
        <text>L-threonyl-[protein] + ATP = O-phospho-L-threonyl-[protein] + ADP + H(+)</text>
        <dbReference type="Rhea" id="RHEA:46608"/>
        <dbReference type="Rhea" id="RHEA-COMP:11060"/>
        <dbReference type="Rhea" id="RHEA-COMP:11605"/>
        <dbReference type="ChEBI" id="CHEBI:15378"/>
        <dbReference type="ChEBI" id="CHEBI:30013"/>
        <dbReference type="ChEBI" id="CHEBI:30616"/>
        <dbReference type="ChEBI" id="CHEBI:61977"/>
        <dbReference type="ChEBI" id="CHEBI:456216"/>
        <dbReference type="EC" id="2.7.11.22"/>
    </reaction>
</comment>
<keyword evidence="6" id="KW-0418">Kinase</keyword>
<evidence type="ECO:0000313" key="17">
    <source>
        <dbReference type="Proteomes" id="UP000030746"/>
    </source>
</evidence>
<dbReference type="CTD" id="20234150"/>
<dbReference type="Gene3D" id="3.30.200.20">
    <property type="entry name" value="Phosphorylase Kinase, domain 1"/>
    <property type="match status" value="1"/>
</dbReference>
<dbReference type="GO" id="GO:0030332">
    <property type="term" value="F:cyclin binding"/>
    <property type="evidence" value="ECO:0007669"/>
    <property type="project" value="TreeGrafter"/>
</dbReference>
<dbReference type="HOGENOM" id="CLU_000288_181_1_1"/>
<dbReference type="PROSITE" id="PS00108">
    <property type="entry name" value="PROTEIN_KINASE_ST"/>
    <property type="match status" value="1"/>
</dbReference>
<dbReference type="Pfam" id="PF00069">
    <property type="entry name" value="Pkinase"/>
    <property type="match status" value="1"/>
</dbReference>
<name>V4B283_LOTGI</name>
<dbReference type="GO" id="GO:0004693">
    <property type="term" value="F:cyclin-dependent protein serine/threonine kinase activity"/>
    <property type="evidence" value="ECO:0007669"/>
    <property type="project" value="UniProtKB-EC"/>
</dbReference>
<dbReference type="InterPro" id="IPR017441">
    <property type="entry name" value="Protein_kinase_ATP_BS"/>
</dbReference>
<dbReference type="GO" id="GO:0005524">
    <property type="term" value="F:ATP binding"/>
    <property type="evidence" value="ECO:0007669"/>
    <property type="project" value="UniProtKB-UniRule"/>
</dbReference>
<dbReference type="AlphaFoldDB" id="V4B283"/>
<dbReference type="PROSITE" id="PS50011">
    <property type="entry name" value="PROTEIN_KINASE_DOM"/>
    <property type="match status" value="1"/>
</dbReference>
<feature type="region of interest" description="Disordered" evidence="14">
    <location>
        <begin position="357"/>
        <end position="389"/>
    </location>
</feature>
<dbReference type="GO" id="GO:0032968">
    <property type="term" value="P:positive regulation of transcription elongation by RNA polymerase II"/>
    <property type="evidence" value="ECO:0007669"/>
    <property type="project" value="TreeGrafter"/>
</dbReference>
<keyword evidence="4" id="KW-0808">Transferase</keyword>
<evidence type="ECO:0000256" key="9">
    <source>
        <dbReference type="ARBA" id="ARBA00047811"/>
    </source>
</evidence>
<protein>
    <recommendedName>
        <fullName evidence="15">Protein kinase domain-containing protein</fullName>
    </recommendedName>
</protein>
<keyword evidence="7 12" id="KW-0067">ATP-binding</keyword>
<dbReference type="CDD" id="cd07864">
    <property type="entry name" value="STKc_CDK12"/>
    <property type="match status" value="1"/>
</dbReference>
<dbReference type="GO" id="GO:0008353">
    <property type="term" value="F:RNA polymerase II CTD heptapeptide repeat kinase activity"/>
    <property type="evidence" value="ECO:0007669"/>
    <property type="project" value="UniProtKB-EC"/>
</dbReference>
<evidence type="ECO:0000256" key="11">
    <source>
        <dbReference type="ARBA" id="ARBA00049280"/>
    </source>
</evidence>
<evidence type="ECO:0000256" key="8">
    <source>
        <dbReference type="ARBA" id="ARBA00023242"/>
    </source>
</evidence>
<evidence type="ECO:0000256" key="14">
    <source>
        <dbReference type="SAM" id="MobiDB-lite"/>
    </source>
</evidence>
<keyword evidence="3 13" id="KW-0723">Serine/threonine-protein kinase</keyword>
<dbReference type="SUPFAM" id="SSF56112">
    <property type="entry name" value="Protein kinase-like (PK-like)"/>
    <property type="match status" value="1"/>
</dbReference>
<organism evidence="16 17">
    <name type="scientific">Lottia gigantea</name>
    <name type="common">Giant owl limpet</name>
    <dbReference type="NCBI Taxonomy" id="225164"/>
    <lineage>
        <taxon>Eukaryota</taxon>
        <taxon>Metazoa</taxon>
        <taxon>Spiralia</taxon>
        <taxon>Lophotrochozoa</taxon>
        <taxon>Mollusca</taxon>
        <taxon>Gastropoda</taxon>
        <taxon>Patellogastropoda</taxon>
        <taxon>Lottioidea</taxon>
        <taxon>Lottiidae</taxon>
        <taxon>Lottia</taxon>
    </lineage>
</organism>
<dbReference type="InterPro" id="IPR011009">
    <property type="entry name" value="Kinase-like_dom_sf"/>
</dbReference>
<reference evidence="16 17" key="1">
    <citation type="journal article" date="2013" name="Nature">
        <title>Insights into bilaterian evolution from three spiralian genomes.</title>
        <authorList>
            <person name="Simakov O."/>
            <person name="Marletaz F."/>
            <person name="Cho S.J."/>
            <person name="Edsinger-Gonzales E."/>
            <person name="Havlak P."/>
            <person name="Hellsten U."/>
            <person name="Kuo D.H."/>
            <person name="Larsson T."/>
            <person name="Lv J."/>
            <person name="Arendt D."/>
            <person name="Savage R."/>
            <person name="Osoegawa K."/>
            <person name="de Jong P."/>
            <person name="Grimwood J."/>
            <person name="Chapman J.A."/>
            <person name="Shapiro H."/>
            <person name="Aerts A."/>
            <person name="Otillar R.P."/>
            <person name="Terry A.Y."/>
            <person name="Boore J.L."/>
            <person name="Grigoriev I.V."/>
            <person name="Lindberg D.R."/>
            <person name="Seaver E.C."/>
            <person name="Weisblat D.A."/>
            <person name="Putnam N.H."/>
            <person name="Rokhsar D.S."/>
        </authorList>
    </citation>
    <scope>NUCLEOTIDE SEQUENCE [LARGE SCALE GENOMIC DNA]</scope>
</reference>
<accession>V4B283</accession>
<dbReference type="PROSITE" id="PS00107">
    <property type="entry name" value="PROTEIN_KINASE_ATP"/>
    <property type="match status" value="1"/>
</dbReference>
<evidence type="ECO:0000256" key="6">
    <source>
        <dbReference type="ARBA" id="ARBA00022777"/>
    </source>
</evidence>
<feature type="compositionally biased region" description="Basic and acidic residues" evidence="14">
    <location>
        <begin position="380"/>
        <end position="389"/>
    </location>
</feature>
<dbReference type="GeneID" id="20234150"/>
<dbReference type="Gene3D" id="1.10.510.10">
    <property type="entry name" value="Transferase(Phosphotransferase) domain 1"/>
    <property type="match status" value="1"/>
</dbReference>
<evidence type="ECO:0000256" key="5">
    <source>
        <dbReference type="ARBA" id="ARBA00022741"/>
    </source>
</evidence>
<comment type="catalytic activity">
    <reaction evidence="11">
        <text>[DNA-directed RNA polymerase] + ATP = phospho-[DNA-directed RNA polymerase] + ADP + H(+)</text>
        <dbReference type="Rhea" id="RHEA:10216"/>
        <dbReference type="Rhea" id="RHEA-COMP:11321"/>
        <dbReference type="Rhea" id="RHEA-COMP:11322"/>
        <dbReference type="ChEBI" id="CHEBI:15378"/>
        <dbReference type="ChEBI" id="CHEBI:30616"/>
        <dbReference type="ChEBI" id="CHEBI:43176"/>
        <dbReference type="ChEBI" id="CHEBI:68546"/>
        <dbReference type="ChEBI" id="CHEBI:456216"/>
        <dbReference type="EC" id="2.7.11.23"/>
    </reaction>
</comment>
<evidence type="ECO:0000256" key="7">
    <source>
        <dbReference type="ARBA" id="ARBA00022840"/>
    </source>
</evidence>
<feature type="compositionally biased region" description="Low complexity" evidence="14">
    <location>
        <begin position="367"/>
        <end position="378"/>
    </location>
</feature>
<evidence type="ECO:0000256" key="4">
    <source>
        <dbReference type="ARBA" id="ARBA00022679"/>
    </source>
</evidence>
<dbReference type="GO" id="GO:0008024">
    <property type="term" value="C:cyclin/CDK positive transcription elongation factor complex"/>
    <property type="evidence" value="ECO:0007669"/>
    <property type="project" value="TreeGrafter"/>
</dbReference>
<evidence type="ECO:0000259" key="15">
    <source>
        <dbReference type="PROSITE" id="PS50011"/>
    </source>
</evidence>
<dbReference type="InterPro" id="IPR050108">
    <property type="entry name" value="CDK"/>
</dbReference>
<dbReference type="InterPro" id="IPR000719">
    <property type="entry name" value="Prot_kinase_dom"/>
</dbReference>
<dbReference type="PANTHER" id="PTHR24056">
    <property type="entry name" value="CELL DIVISION PROTEIN KINASE"/>
    <property type="match status" value="1"/>
</dbReference>
<dbReference type="STRING" id="225164.V4B283"/>
<keyword evidence="17" id="KW-1185">Reference proteome</keyword>
<evidence type="ECO:0000313" key="16">
    <source>
        <dbReference type="EMBL" id="ESP01781.1"/>
    </source>
</evidence>
<comment type="subcellular location">
    <subcellularLocation>
        <location evidence="1">Nucleus</location>
    </subcellularLocation>
</comment>
<evidence type="ECO:0000256" key="13">
    <source>
        <dbReference type="RuleBase" id="RU000304"/>
    </source>
</evidence>